<organism evidence="1 2">
    <name type="scientific">Candidatus Uhrbacteria bacterium GW2011_GWA2_53_10</name>
    <dbReference type="NCBI Taxonomy" id="1618980"/>
    <lineage>
        <taxon>Bacteria</taxon>
        <taxon>Candidatus Uhriibacteriota</taxon>
    </lineage>
</organism>
<evidence type="ECO:0000313" key="1">
    <source>
        <dbReference type="EMBL" id="KKW32250.1"/>
    </source>
</evidence>
<evidence type="ECO:0000313" key="2">
    <source>
        <dbReference type="Proteomes" id="UP000034711"/>
    </source>
</evidence>
<gene>
    <name evidence="1" type="ORF">UY77_C0030G0006</name>
</gene>
<dbReference type="EMBL" id="LCRI01000030">
    <property type="protein sequence ID" value="KKW32250.1"/>
    <property type="molecule type" value="Genomic_DNA"/>
</dbReference>
<comment type="caution">
    <text evidence="1">The sequence shown here is derived from an EMBL/GenBank/DDBJ whole genome shotgun (WGS) entry which is preliminary data.</text>
</comment>
<protein>
    <submittedName>
        <fullName evidence="1">Uncharacterized protein</fullName>
    </submittedName>
</protein>
<name>A0A0G1XN07_9BACT</name>
<dbReference type="AlphaFoldDB" id="A0A0G1XN07"/>
<sequence>MSASNAEAGGRIIGIRPRVKKTTMLEARPTQVFILYPDGREAALELPDTEAETDFIAGILPVVWRGVKPEDSVKDLPFISHGMWEEVDEEQAAKRLPQHLVRTKKGRKKVAIHALTKVPVALEGLRSGDKVAMVLGAGNAFALTIAERGIKIGCELFRCPTKVPKDHRGEEDTKDEDAKLLATLLSKDPSLFYLMEERHQQLTRVAVAFRDRYISMQRRIRVLQQRLQQARDEAILSGARRTDPATSIEDTLMATAKAHPDVLDEEEIEKEFEEKLAEALEKVPVWNEILEPIEGMGVSIGARIIAAAQDIRRFEVKTDAQAKAESYAREHEHEKLGRFEEDIHLVADKLKSDSTRFQILQLVRSAKRAAGKEEEAVLLDQALEEYALRRKLRMHSESKGANKMKAYLGVHLMMGGKYADWPEAKQFPSRRNIAGSGRPANWQQIGRQGLYLFAKQTEYRPSSEWGAKRKVWKGGIAERKQPLNDAALAQAEAEGKENARIPWPKARINKASGWRTASRFVEWLFRTWLDWETRGGRTPSSWLFPSRVRCRTPTPNRPPDNS</sequence>
<reference evidence="1 2" key="1">
    <citation type="journal article" date="2015" name="Nature">
        <title>rRNA introns, odd ribosomes, and small enigmatic genomes across a large radiation of phyla.</title>
        <authorList>
            <person name="Brown C.T."/>
            <person name="Hug L.A."/>
            <person name="Thomas B.C."/>
            <person name="Sharon I."/>
            <person name="Castelle C.J."/>
            <person name="Singh A."/>
            <person name="Wilkins M.J."/>
            <person name="Williams K.H."/>
            <person name="Banfield J.F."/>
        </authorList>
    </citation>
    <scope>NUCLEOTIDE SEQUENCE [LARGE SCALE GENOMIC DNA]</scope>
</reference>
<proteinExistence type="predicted"/>
<accession>A0A0G1XN07</accession>
<dbReference type="Proteomes" id="UP000034711">
    <property type="component" value="Unassembled WGS sequence"/>
</dbReference>